<proteinExistence type="predicted"/>
<keyword evidence="1 5" id="KW-0436">Ligase</keyword>
<accession>Q83H38</accession>
<dbReference type="GO" id="GO:0004077">
    <property type="term" value="F:biotin--[biotin carboxyl-carrier protein] ligase activity"/>
    <property type="evidence" value="ECO:0007669"/>
    <property type="project" value="UniProtKB-EC"/>
</dbReference>
<dbReference type="CDD" id="cd16442">
    <property type="entry name" value="BPL"/>
    <property type="match status" value="1"/>
</dbReference>
<keyword evidence="2" id="KW-0092">Biotin</keyword>
<dbReference type="GeneID" id="67387804"/>
<dbReference type="Gene3D" id="3.30.930.10">
    <property type="entry name" value="Bira Bifunctional Protein, Domain 2"/>
    <property type="match status" value="1"/>
</dbReference>
<evidence type="ECO:0000313" key="6">
    <source>
        <dbReference type="Proteomes" id="UP000002200"/>
    </source>
</evidence>
<feature type="domain" description="BPL/LPL catalytic" evidence="4">
    <location>
        <begin position="1"/>
        <end position="173"/>
    </location>
</feature>
<dbReference type="AlphaFoldDB" id="Q83H38"/>
<name>Q83H38_TROWT</name>
<dbReference type="InterPro" id="IPR045864">
    <property type="entry name" value="aa-tRNA-synth_II/BPL/LPL"/>
</dbReference>
<protein>
    <recommendedName>
        <fullName evidence="3">biotin--[biotin carboxyl-carrier protein] ligase</fullName>
        <ecNumber evidence="3">6.3.4.15</ecNumber>
    </recommendedName>
</protein>
<dbReference type="InterPro" id="IPR003142">
    <property type="entry name" value="BPL_C"/>
</dbReference>
<dbReference type="Proteomes" id="UP000002200">
    <property type="component" value="Chromosome"/>
</dbReference>
<dbReference type="InterPro" id="IPR004408">
    <property type="entry name" value="Biotin_CoA_COase_ligase"/>
</dbReference>
<dbReference type="KEGG" id="twh:TWT_024"/>
<dbReference type="EMBL" id="AE014184">
    <property type="protein sequence ID" value="AAO44121.1"/>
    <property type="molecule type" value="Genomic_DNA"/>
</dbReference>
<evidence type="ECO:0000256" key="3">
    <source>
        <dbReference type="ARBA" id="ARBA00024227"/>
    </source>
</evidence>
<dbReference type="PANTHER" id="PTHR12835:SF5">
    <property type="entry name" value="BIOTIN--PROTEIN LIGASE"/>
    <property type="match status" value="1"/>
</dbReference>
<dbReference type="HOGENOM" id="CLU_051096_3_0_11"/>
<dbReference type="Pfam" id="PF02237">
    <property type="entry name" value="BPL_C"/>
    <property type="match status" value="1"/>
</dbReference>
<dbReference type="SUPFAM" id="SSF55681">
    <property type="entry name" value="Class II aaRS and biotin synthetases"/>
    <property type="match status" value="1"/>
</dbReference>
<sequence length="248" mass="26773">MFPCVFLDTVGSTNLYLLELLKAKDLDDFFAVFTTNQTAGRGRMARSWECKKGIALSVFLKHNLPGAYINWLPLVIGLAVVKAVNKMLEDATLPHRADIKWPNDVLINGKKLSGILIETPSDGNGLIVGIGLNVAVAPIATSICLRQVGLQASPKEVVSALLAEMHTIYQQLIALAAKDISFKDSECFGEIMRLCSTINKTVRVTGTKTFVGVAQGLDSLGRLVIRHSGDTSIVSAGDIEHLRAIDSL</sequence>
<dbReference type="PROSITE" id="PS51733">
    <property type="entry name" value="BPL_LPL_CATALYTIC"/>
    <property type="match status" value="1"/>
</dbReference>
<evidence type="ECO:0000256" key="2">
    <source>
        <dbReference type="ARBA" id="ARBA00023267"/>
    </source>
</evidence>
<dbReference type="NCBIfam" id="TIGR00121">
    <property type="entry name" value="birA_ligase"/>
    <property type="match status" value="1"/>
</dbReference>
<reference evidence="5 6" key="1">
    <citation type="journal article" date="2003" name="Genome Res.">
        <title>Tropheryma whipplei twist: a human pathogenic Actinobacteria with a reduced genome.</title>
        <authorList>
            <person name="Raoult D."/>
            <person name="Ogata H."/>
            <person name="Audic S."/>
            <person name="Robert C."/>
            <person name="Suhre K."/>
            <person name="Drancourt M."/>
            <person name="Claverie J.-M."/>
        </authorList>
    </citation>
    <scope>NUCLEOTIDE SEQUENCE [LARGE SCALE GENOMIC DNA]</scope>
    <source>
        <strain evidence="5 6">Twist</strain>
    </source>
</reference>
<dbReference type="EC" id="6.3.4.15" evidence="3"/>
<gene>
    <name evidence="5" type="primary">birA</name>
    <name evidence="5" type="ordered locus">TWT_024</name>
</gene>
<dbReference type="InterPro" id="IPR004143">
    <property type="entry name" value="BPL_LPL_catalytic"/>
</dbReference>
<dbReference type="eggNOG" id="COG0340">
    <property type="taxonomic scope" value="Bacteria"/>
</dbReference>
<evidence type="ECO:0000313" key="5">
    <source>
        <dbReference type="EMBL" id="AAO44121.1"/>
    </source>
</evidence>
<evidence type="ECO:0000256" key="1">
    <source>
        <dbReference type="ARBA" id="ARBA00022598"/>
    </source>
</evidence>
<keyword evidence="6" id="KW-1185">Reference proteome</keyword>
<dbReference type="GO" id="GO:0005737">
    <property type="term" value="C:cytoplasm"/>
    <property type="evidence" value="ECO:0007669"/>
    <property type="project" value="TreeGrafter"/>
</dbReference>
<dbReference type="Gene3D" id="2.30.30.100">
    <property type="match status" value="1"/>
</dbReference>
<dbReference type="Pfam" id="PF03099">
    <property type="entry name" value="BPL_LplA_LipB"/>
    <property type="match status" value="1"/>
</dbReference>
<dbReference type="OrthoDB" id="9807064at2"/>
<dbReference type="PANTHER" id="PTHR12835">
    <property type="entry name" value="BIOTIN PROTEIN LIGASE"/>
    <property type="match status" value="1"/>
</dbReference>
<evidence type="ECO:0000259" key="4">
    <source>
        <dbReference type="PROSITE" id="PS51733"/>
    </source>
</evidence>
<dbReference type="RefSeq" id="WP_011095999.1">
    <property type="nucleotide sequence ID" value="NC_004572.3"/>
</dbReference>
<dbReference type="STRING" id="203267.TWT_024"/>
<organism evidence="5 6">
    <name type="scientific">Tropheryma whipplei (strain Twist)</name>
    <name type="common">Whipple's bacillus</name>
    <dbReference type="NCBI Taxonomy" id="203267"/>
    <lineage>
        <taxon>Bacteria</taxon>
        <taxon>Bacillati</taxon>
        <taxon>Actinomycetota</taxon>
        <taxon>Actinomycetes</taxon>
        <taxon>Micrococcales</taxon>
        <taxon>Tropherymataceae</taxon>
        <taxon>Tropheryma</taxon>
    </lineage>
</organism>